<evidence type="ECO:0000256" key="6">
    <source>
        <dbReference type="ARBA" id="ARBA00022692"/>
    </source>
</evidence>
<evidence type="ECO:0000256" key="12">
    <source>
        <dbReference type="ARBA" id="ARBA00023237"/>
    </source>
</evidence>
<evidence type="ECO:0000256" key="13">
    <source>
        <dbReference type="PROSITE-ProRule" id="PRU01360"/>
    </source>
</evidence>
<keyword evidence="5" id="KW-0410">Iron transport</keyword>
<keyword evidence="3 13" id="KW-0813">Transport</keyword>
<keyword evidence="9 14" id="KW-0798">TonB box</keyword>
<dbReference type="PROSITE" id="PS52016">
    <property type="entry name" value="TONB_DEPENDENT_REC_3"/>
    <property type="match status" value="1"/>
</dbReference>
<dbReference type="InterPro" id="IPR037066">
    <property type="entry name" value="Plug_dom_sf"/>
</dbReference>
<dbReference type="PANTHER" id="PTHR32552">
    <property type="entry name" value="FERRICHROME IRON RECEPTOR-RELATED"/>
    <property type="match status" value="1"/>
</dbReference>
<evidence type="ECO:0000256" key="1">
    <source>
        <dbReference type="ARBA" id="ARBA00004571"/>
    </source>
</evidence>
<evidence type="ECO:0000256" key="14">
    <source>
        <dbReference type="RuleBase" id="RU003357"/>
    </source>
</evidence>
<dbReference type="Proteomes" id="UP000318422">
    <property type="component" value="Unassembled WGS sequence"/>
</dbReference>
<comment type="subcellular location">
    <subcellularLocation>
        <location evidence="1 13">Cell outer membrane</location>
        <topology evidence="1 13">Multi-pass membrane protein</topology>
    </subcellularLocation>
</comment>
<keyword evidence="18" id="KW-1185">Reference proteome</keyword>
<evidence type="ECO:0000256" key="4">
    <source>
        <dbReference type="ARBA" id="ARBA00022452"/>
    </source>
</evidence>
<dbReference type="Gene3D" id="2.40.170.20">
    <property type="entry name" value="TonB-dependent receptor, beta-barrel domain"/>
    <property type="match status" value="1"/>
</dbReference>
<feature type="domain" description="TonB-dependent receptor-like beta-barrel" evidence="15">
    <location>
        <begin position="253"/>
        <end position="675"/>
    </location>
</feature>
<dbReference type="InterPro" id="IPR012910">
    <property type="entry name" value="Plug_dom"/>
</dbReference>
<dbReference type="Pfam" id="PF00593">
    <property type="entry name" value="TonB_dep_Rec_b-barrel"/>
    <property type="match status" value="1"/>
</dbReference>
<reference evidence="17 18" key="1">
    <citation type="submission" date="2019-06" db="EMBL/GenBank/DDBJ databases">
        <title>Whole genome shotgun sequence of Zoogloea ramigera NBRC 15342.</title>
        <authorList>
            <person name="Hosoyama A."/>
            <person name="Uohara A."/>
            <person name="Ohji S."/>
            <person name="Ichikawa N."/>
        </authorList>
    </citation>
    <scope>NUCLEOTIDE SEQUENCE [LARGE SCALE GENOMIC DNA]</scope>
    <source>
        <strain evidence="17 18">NBRC 15342</strain>
    </source>
</reference>
<keyword evidence="11 17" id="KW-0675">Receptor</keyword>
<evidence type="ECO:0000256" key="8">
    <source>
        <dbReference type="ARBA" id="ARBA00023065"/>
    </source>
</evidence>
<evidence type="ECO:0000313" key="17">
    <source>
        <dbReference type="EMBL" id="GEC96668.1"/>
    </source>
</evidence>
<dbReference type="InterPro" id="IPR039426">
    <property type="entry name" value="TonB-dep_rcpt-like"/>
</dbReference>
<keyword evidence="12 13" id="KW-0998">Cell outer membrane</keyword>
<name>A0A4Y4CUU7_ZOORA</name>
<keyword evidence="6 13" id="KW-0812">Transmembrane</keyword>
<dbReference type="AlphaFoldDB" id="A0A4Y4CUU7"/>
<dbReference type="GO" id="GO:0009279">
    <property type="term" value="C:cell outer membrane"/>
    <property type="evidence" value="ECO:0007669"/>
    <property type="project" value="UniProtKB-SubCell"/>
</dbReference>
<dbReference type="Pfam" id="PF07715">
    <property type="entry name" value="Plug"/>
    <property type="match status" value="1"/>
</dbReference>
<evidence type="ECO:0000259" key="16">
    <source>
        <dbReference type="Pfam" id="PF07715"/>
    </source>
</evidence>
<evidence type="ECO:0000259" key="15">
    <source>
        <dbReference type="Pfam" id="PF00593"/>
    </source>
</evidence>
<sequence>MSVSALGSSALRIGGSLLCGAGLGARVFVVLALAGCLTPGWALAGGIPTLETVVVGGGSEEGLIGLAGAATEGTVSARQLEHRPLLRPAEVLELIPGLIVSQHSGDGKANQYYLRGFNLDHGTDFSTRVLGMPVNLPTHAHGQGYSDLQFLIPELVERMQYRKGPYAADVGDFAAAGSATIDYFRKLEAPFAQVTLGERGYRRGLLAGSPDLDGRNLLYALEWTANDGPWALPENLARLNGLLRLSQGSRDNGWSVAAMAYRARWNATDQVPQRAIDAGQIGRFGNLNATDGGHTRRSSLSGEWSGRDARGWTRLNAYAIDYSLDLWSDFSFCLNDMALTGSCQRGDQFHQADRRKVYGLDVAHSGFGALAGRPADFTLGVQVRHDSIDRVALGLSSARQDYLAIRNDKVAQSSIGLFGEAQVQWHDKLRSIVGLRSDHYHFDVDSSLAQNSGKAQDHITSPKLALILGPWAKTEYYANLGFGFHSNDARGTTTRLNPDPRDPGYLSPVRPVTPLVRARGYELGVRSAIVPGLHSALALWRLDLGSELVFVGDAGSTEPSFPSRRSGIEWANYWTPTPALIVDADLALSRARYTGAAPALAGGRHVPGALEKSFSAGATYDSHARWTAGLRLRYFGPRALVEDNTVRSRASMLVNARLGYRLGSGSSLSVEVLNLFDRRVSDIDYYYASQLRGEARPVEGIHTHPAELRSLRVSLRVGY</sequence>
<evidence type="ECO:0000256" key="5">
    <source>
        <dbReference type="ARBA" id="ARBA00022496"/>
    </source>
</evidence>
<dbReference type="RefSeq" id="WP_141353203.1">
    <property type="nucleotide sequence ID" value="NZ_BJNV01000050.1"/>
</dbReference>
<evidence type="ECO:0000256" key="3">
    <source>
        <dbReference type="ARBA" id="ARBA00022448"/>
    </source>
</evidence>
<keyword evidence="8" id="KW-0406">Ion transport</keyword>
<dbReference type="InterPro" id="IPR000531">
    <property type="entry name" value="Beta-barrel_TonB"/>
</dbReference>
<proteinExistence type="inferred from homology"/>
<protein>
    <submittedName>
        <fullName evidence="17">TonB-dependent receptor</fullName>
    </submittedName>
</protein>
<keyword evidence="10 13" id="KW-0472">Membrane</keyword>
<evidence type="ECO:0000256" key="10">
    <source>
        <dbReference type="ARBA" id="ARBA00023136"/>
    </source>
</evidence>
<comment type="caution">
    <text evidence="17">The sequence shown here is derived from an EMBL/GenBank/DDBJ whole genome shotgun (WGS) entry which is preliminary data.</text>
</comment>
<gene>
    <name evidence="17" type="ORF">ZRA01_27410</name>
</gene>
<evidence type="ECO:0000256" key="11">
    <source>
        <dbReference type="ARBA" id="ARBA00023170"/>
    </source>
</evidence>
<dbReference type="EMBL" id="BJNV01000050">
    <property type="protein sequence ID" value="GEC96668.1"/>
    <property type="molecule type" value="Genomic_DNA"/>
</dbReference>
<feature type="domain" description="TonB-dependent receptor plug" evidence="16">
    <location>
        <begin position="74"/>
        <end position="177"/>
    </location>
</feature>
<dbReference type="SUPFAM" id="SSF56935">
    <property type="entry name" value="Porins"/>
    <property type="match status" value="1"/>
</dbReference>
<organism evidence="17 18">
    <name type="scientific">Zoogloea ramigera</name>
    <dbReference type="NCBI Taxonomy" id="350"/>
    <lineage>
        <taxon>Bacteria</taxon>
        <taxon>Pseudomonadati</taxon>
        <taxon>Pseudomonadota</taxon>
        <taxon>Betaproteobacteria</taxon>
        <taxon>Rhodocyclales</taxon>
        <taxon>Zoogloeaceae</taxon>
        <taxon>Zoogloea</taxon>
    </lineage>
</organism>
<evidence type="ECO:0000256" key="7">
    <source>
        <dbReference type="ARBA" id="ARBA00023004"/>
    </source>
</evidence>
<keyword evidence="4 13" id="KW-1134">Transmembrane beta strand</keyword>
<dbReference type="PANTHER" id="PTHR32552:SF81">
    <property type="entry name" value="TONB-DEPENDENT OUTER MEMBRANE RECEPTOR"/>
    <property type="match status" value="1"/>
</dbReference>
<evidence type="ECO:0000256" key="2">
    <source>
        <dbReference type="ARBA" id="ARBA00009810"/>
    </source>
</evidence>
<accession>A0A4Y4CUU7</accession>
<dbReference type="Gene3D" id="2.170.130.10">
    <property type="entry name" value="TonB-dependent receptor, plug domain"/>
    <property type="match status" value="1"/>
</dbReference>
<dbReference type="OrthoDB" id="99480at2"/>
<keyword evidence="7" id="KW-0408">Iron</keyword>
<comment type="similarity">
    <text evidence="2 13 14">Belongs to the TonB-dependent receptor family.</text>
</comment>
<evidence type="ECO:0000313" key="18">
    <source>
        <dbReference type="Proteomes" id="UP000318422"/>
    </source>
</evidence>
<dbReference type="InterPro" id="IPR036942">
    <property type="entry name" value="Beta-barrel_TonB_sf"/>
</dbReference>
<dbReference type="GO" id="GO:0006826">
    <property type="term" value="P:iron ion transport"/>
    <property type="evidence" value="ECO:0007669"/>
    <property type="project" value="UniProtKB-KW"/>
</dbReference>
<evidence type="ECO:0000256" key="9">
    <source>
        <dbReference type="ARBA" id="ARBA00023077"/>
    </source>
</evidence>